<evidence type="ECO:0000313" key="15">
    <source>
        <dbReference type="Proteomes" id="UP000006437"/>
    </source>
</evidence>
<evidence type="ECO:0000256" key="6">
    <source>
        <dbReference type="ARBA" id="ARBA00022691"/>
    </source>
</evidence>
<evidence type="ECO:0000256" key="3">
    <source>
        <dbReference type="ARBA" id="ARBA00011245"/>
    </source>
</evidence>
<comment type="subcellular location">
    <subcellularLocation>
        <location evidence="1 13">Cytoplasm</location>
    </subcellularLocation>
</comment>
<evidence type="ECO:0000256" key="10">
    <source>
        <dbReference type="ARBA" id="ARBA00066503"/>
    </source>
</evidence>
<comment type="function">
    <text evidence="13">Transfers and isomerizes the ribose moiety from AdoMet to the 7-aminomethyl group of 7-deazaguanine (preQ1-tRNA) to give epoxyqueuosine (oQ-tRNA).</text>
</comment>
<comment type="caution">
    <text evidence="14">The sequence shown here is derived from an EMBL/GenBank/DDBJ whole genome shotgun (WGS) entry which is preliminary data.</text>
</comment>
<evidence type="ECO:0000256" key="8">
    <source>
        <dbReference type="ARBA" id="ARBA00052751"/>
    </source>
</evidence>
<dbReference type="PANTHER" id="PTHR30307">
    <property type="entry name" value="S-ADENOSYLMETHIONINE:TRNA RIBOSYLTRANSFERASE-ISOMERASE"/>
    <property type="match status" value="1"/>
</dbReference>
<dbReference type="SUPFAM" id="SSF111337">
    <property type="entry name" value="QueA-like"/>
    <property type="match status" value="1"/>
</dbReference>
<dbReference type="AlphaFoldDB" id="G9X0W6"/>
<dbReference type="PANTHER" id="PTHR30307:SF0">
    <property type="entry name" value="S-ADENOSYLMETHIONINE:TRNA RIBOSYLTRANSFERASE-ISOMERASE"/>
    <property type="match status" value="1"/>
</dbReference>
<comment type="subunit">
    <text evidence="3 13">Monomer.</text>
</comment>
<dbReference type="FunFam" id="3.40.1780.10:FF:000001">
    <property type="entry name" value="S-adenosylmethionine:tRNA ribosyltransferase-isomerase"/>
    <property type="match status" value="1"/>
</dbReference>
<proteinExistence type="inferred from homology"/>
<dbReference type="InterPro" id="IPR036100">
    <property type="entry name" value="QueA_sf"/>
</dbReference>
<dbReference type="FunFam" id="2.40.10.240:FF:000002">
    <property type="entry name" value="S-adenosylmethionine:tRNA ribosyltransferase-isomerase"/>
    <property type="match status" value="1"/>
</dbReference>
<evidence type="ECO:0000313" key="14">
    <source>
        <dbReference type="EMBL" id="EHL14940.1"/>
    </source>
</evidence>
<name>G9X0W6_9FIRM</name>
<dbReference type="Proteomes" id="UP000006437">
    <property type="component" value="Unassembled WGS sequence"/>
</dbReference>
<keyword evidence="5 13" id="KW-0808">Transferase</keyword>
<dbReference type="InterPro" id="IPR003699">
    <property type="entry name" value="QueA"/>
</dbReference>
<evidence type="ECO:0000256" key="1">
    <source>
        <dbReference type="ARBA" id="ARBA00004496"/>
    </source>
</evidence>
<keyword evidence="7 13" id="KW-0671">Queuosine biosynthesis</keyword>
<reference evidence="14 15" key="1">
    <citation type="submission" date="2011-08" db="EMBL/GenBank/DDBJ databases">
        <title>The Genome Sequence of Eubacteriaceae bacterium ACC19a.</title>
        <authorList>
            <consortium name="The Broad Institute Genome Sequencing Platform"/>
            <person name="Earl A."/>
            <person name="Ward D."/>
            <person name="Feldgarden M."/>
            <person name="Gevers D."/>
            <person name="Sizova M."/>
            <person name="Hazen A."/>
            <person name="Epstein S."/>
            <person name="Young S.K."/>
            <person name="Zeng Q."/>
            <person name="Gargeya S."/>
            <person name="Fitzgerald M."/>
            <person name="Haas B."/>
            <person name="Abouelleil A."/>
            <person name="Alvarado L."/>
            <person name="Arachchi H.M."/>
            <person name="Berlin A."/>
            <person name="Brown A."/>
            <person name="Chapman S.B."/>
            <person name="Chen Z."/>
            <person name="Dunbar C."/>
            <person name="Freedman E."/>
            <person name="Gearin G."/>
            <person name="Gellesch M."/>
            <person name="Goldberg J."/>
            <person name="Griggs A."/>
            <person name="Gujja S."/>
            <person name="Heiman D."/>
            <person name="Howarth C."/>
            <person name="Larson L."/>
            <person name="Lui A."/>
            <person name="MacDonald P.J.P."/>
            <person name="Montmayeur A."/>
            <person name="Murphy C."/>
            <person name="Neiman D."/>
            <person name="Pearson M."/>
            <person name="Priest M."/>
            <person name="Roberts A."/>
            <person name="Saif S."/>
            <person name="Shea T."/>
            <person name="Shenoy N."/>
            <person name="Sisk P."/>
            <person name="Stolte C."/>
            <person name="Sykes S."/>
            <person name="Wortman J."/>
            <person name="Nusbaum C."/>
            <person name="Birren B."/>
        </authorList>
    </citation>
    <scope>NUCLEOTIDE SEQUENCE [LARGE SCALE GENOMIC DNA]</scope>
    <source>
        <strain evidence="14 15">ACC19a</strain>
    </source>
</reference>
<dbReference type="PATRIC" id="fig|796937.3.peg.1260"/>
<dbReference type="NCBIfam" id="NF001140">
    <property type="entry name" value="PRK00147.1"/>
    <property type="match status" value="1"/>
</dbReference>
<dbReference type="Gene3D" id="2.40.10.240">
    <property type="entry name" value="QueA-like"/>
    <property type="match status" value="1"/>
</dbReference>
<comment type="similarity">
    <text evidence="9 13">Belongs to the QueA family.</text>
</comment>
<dbReference type="GO" id="GO:0005737">
    <property type="term" value="C:cytoplasm"/>
    <property type="evidence" value="ECO:0007669"/>
    <property type="project" value="UniProtKB-SubCell"/>
</dbReference>
<gene>
    <name evidence="13" type="primary">queA</name>
    <name evidence="14" type="ORF">HMPREF9629_02052</name>
</gene>
<keyword evidence="14" id="KW-0413">Isomerase</keyword>
<dbReference type="RefSeq" id="WP_009526268.1">
    <property type="nucleotide sequence ID" value="NZ_JH414566.1"/>
</dbReference>
<dbReference type="InterPro" id="IPR042118">
    <property type="entry name" value="QueA_dom1"/>
</dbReference>
<comment type="catalytic activity">
    <reaction evidence="8 13">
        <text>7-aminomethyl-7-carbaguanosine(34) in tRNA + S-adenosyl-L-methionine = epoxyqueuosine(34) in tRNA + adenine + L-methionine + 2 H(+)</text>
        <dbReference type="Rhea" id="RHEA:32155"/>
        <dbReference type="Rhea" id="RHEA-COMP:10342"/>
        <dbReference type="Rhea" id="RHEA-COMP:18582"/>
        <dbReference type="ChEBI" id="CHEBI:15378"/>
        <dbReference type="ChEBI" id="CHEBI:16708"/>
        <dbReference type="ChEBI" id="CHEBI:57844"/>
        <dbReference type="ChEBI" id="CHEBI:59789"/>
        <dbReference type="ChEBI" id="CHEBI:82833"/>
        <dbReference type="ChEBI" id="CHEBI:194443"/>
        <dbReference type="EC" id="2.4.99.17"/>
    </reaction>
</comment>
<dbReference type="Pfam" id="PF02547">
    <property type="entry name" value="Queuosine_synth"/>
    <property type="match status" value="1"/>
</dbReference>
<dbReference type="InterPro" id="IPR042119">
    <property type="entry name" value="QueA_dom2"/>
</dbReference>
<dbReference type="NCBIfam" id="TIGR00113">
    <property type="entry name" value="queA"/>
    <property type="match status" value="1"/>
</dbReference>
<keyword evidence="6 13" id="KW-0949">S-adenosyl-L-methionine</keyword>
<sequence>MKTNDFYYDLPEELIAQVPLEDRSASRLMVLDRNTGNIQHKTFKNIIDYVGKDDVFVFNNTRVLPARLFGKKKDTNANIEILLLKRIELNKWQILVKPAKRVKIGTQIYFGNGDMIADVLQEYDEGIRIVEFSYNGVFEDIISKYGFMPLPPYIKEKLSDKERYQTVYSKINGSSAAPTAGLHFTKDLIESLKNKGVQVEYITLHVGLGTFRPVKSDNLKEHQMHSEYYNITEETKNRLNDAKKSGKRIIAVGTTTVRTLESSANGYGYIEKTQDDTNIFIYPPYDFKFVDSVITNFHLPKSTLIMMISAFAGKDNVFRAYAEAVKEKYRFFSFGDAMFIQ</sequence>
<evidence type="ECO:0000256" key="12">
    <source>
        <dbReference type="ARBA" id="ARBA00076160"/>
    </source>
</evidence>
<dbReference type="UniPathway" id="UPA00392"/>
<evidence type="ECO:0000256" key="9">
    <source>
        <dbReference type="ARBA" id="ARBA00061210"/>
    </source>
</evidence>
<evidence type="ECO:0000256" key="13">
    <source>
        <dbReference type="HAMAP-Rule" id="MF_00113"/>
    </source>
</evidence>
<evidence type="ECO:0000256" key="7">
    <source>
        <dbReference type="ARBA" id="ARBA00022785"/>
    </source>
</evidence>
<comment type="pathway">
    <text evidence="2 13">tRNA modification; tRNA-queuosine biosynthesis.</text>
</comment>
<evidence type="ECO:0000256" key="2">
    <source>
        <dbReference type="ARBA" id="ARBA00004691"/>
    </source>
</evidence>
<protein>
    <recommendedName>
        <fullName evidence="11 13">S-adenosylmethionine:tRNA ribosyltransferase-isomerase</fullName>
        <ecNumber evidence="10 13">2.4.99.17</ecNumber>
    </recommendedName>
    <alternativeName>
        <fullName evidence="12 13">Queuosine biosynthesis protein QueA</fullName>
    </alternativeName>
</protein>
<evidence type="ECO:0000256" key="4">
    <source>
        <dbReference type="ARBA" id="ARBA00022490"/>
    </source>
</evidence>
<organism evidence="14 15">
    <name type="scientific">Peptoanaerobacter stomatis</name>
    <dbReference type="NCBI Taxonomy" id="796937"/>
    <lineage>
        <taxon>Bacteria</taxon>
        <taxon>Bacillati</taxon>
        <taxon>Bacillota</taxon>
        <taxon>Clostridia</taxon>
        <taxon>Peptostreptococcales</taxon>
        <taxon>Filifactoraceae</taxon>
        <taxon>Peptoanaerobacter</taxon>
    </lineage>
</organism>
<dbReference type="GO" id="GO:0008616">
    <property type="term" value="P:tRNA queuosine(34) biosynthetic process"/>
    <property type="evidence" value="ECO:0007669"/>
    <property type="project" value="UniProtKB-UniRule"/>
</dbReference>
<dbReference type="GO" id="GO:0051075">
    <property type="term" value="F:S-adenosylmethionine:tRNA ribosyltransferase-isomerase activity"/>
    <property type="evidence" value="ECO:0007669"/>
    <property type="project" value="UniProtKB-EC"/>
</dbReference>
<evidence type="ECO:0000256" key="5">
    <source>
        <dbReference type="ARBA" id="ARBA00022679"/>
    </source>
</evidence>
<dbReference type="EMBL" id="AFZE01000021">
    <property type="protein sequence ID" value="EHL14940.1"/>
    <property type="molecule type" value="Genomic_DNA"/>
</dbReference>
<dbReference type="HAMAP" id="MF_00113">
    <property type="entry name" value="QueA"/>
    <property type="match status" value="1"/>
</dbReference>
<keyword evidence="4 13" id="KW-0963">Cytoplasm</keyword>
<evidence type="ECO:0000256" key="11">
    <source>
        <dbReference type="ARBA" id="ARBA00069325"/>
    </source>
</evidence>
<dbReference type="Gene3D" id="3.40.1780.10">
    <property type="entry name" value="QueA-like"/>
    <property type="match status" value="1"/>
</dbReference>
<dbReference type="HOGENOM" id="CLU_039110_1_0_9"/>
<accession>G9X0W6</accession>
<dbReference type="EC" id="2.4.99.17" evidence="10 13"/>